<protein>
    <submittedName>
        <fullName evidence="3">Uncharacterized protein</fullName>
    </submittedName>
</protein>
<dbReference type="Proteomes" id="UP000178735">
    <property type="component" value="Unassembled WGS sequence"/>
</dbReference>
<comment type="caution">
    <text evidence="3">The sequence shown here is derived from an EMBL/GenBank/DDBJ whole genome shotgun (WGS) entry which is preliminary data.</text>
</comment>
<dbReference type="InterPro" id="IPR036412">
    <property type="entry name" value="HAD-like_sf"/>
</dbReference>
<dbReference type="SUPFAM" id="SSF53756">
    <property type="entry name" value="UDP-Glycosyltransferase/glycogen phosphorylase"/>
    <property type="match status" value="1"/>
</dbReference>
<dbReference type="EMBL" id="MGFH01000214">
    <property type="protein sequence ID" value="OGM02196.1"/>
    <property type="molecule type" value="Genomic_DNA"/>
</dbReference>
<dbReference type="NCBIfam" id="NF011071">
    <property type="entry name" value="PRK14501.1"/>
    <property type="match status" value="1"/>
</dbReference>
<dbReference type="STRING" id="1817813.A2008_02035"/>
<proteinExistence type="inferred from homology"/>
<dbReference type="Gene3D" id="3.40.50.2000">
    <property type="entry name" value="Glycogen Phosphorylase B"/>
    <property type="match status" value="2"/>
</dbReference>
<dbReference type="PANTHER" id="PTHR10788:SF106">
    <property type="entry name" value="BCDNA.GH08860"/>
    <property type="match status" value="1"/>
</dbReference>
<dbReference type="SUPFAM" id="SSF56784">
    <property type="entry name" value="HAD-like"/>
    <property type="match status" value="1"/>
</dbReference>
<reference evidence="3 4" key="1">
    <citation type="journal article" date="2016" name="Nat. Commun.">
        <title>Thousands of microbial genomes shed light on interconnected biogeochemical processes in an aquifer system.</title>
        <authorList>
            <person name="Anantharaman K."/>
            <person name="Brown C.T."/>
            <person name="Hug L.A."/>
            <person name="Sharon I."/>
            <person name="Castelle C.J."/>
            <person name="Probst A.J."/>
            <person name="Thomas B.C."/>
            <person name="Singh A."/>
            <person name="Wilkins M.J."/>
            <person name="Karaoz U."/>
            <person name="Brodie E.L."/>
            <person name="Williams K.H."/>
            <person name="Hubbard S.S."/>
            <person name="Banfield J.F."/>
        </authorList>
    </citation>
    <scope>NUCLEOTIDE SEQUENCE [LARGE SCALE GENOMIC DNA]</scope>
</reference>
<sequence>MRLIVISNRLGVTASVNSGGEIVFAPSAGGLASALNSYLQTGRYKELGIDDYLWVGWPGMEIAPELRDGVREKLLKEFKCWPVFLPDEVMDRFYSGFCNRTIWPLFHYFPMLTSYDDREWECYNDVNNFFALSLAEIIKSDDIIWIHDYQLMLLPELIREKFKESAVGYFHHIPFPSFEIFRLLPGAWRAKLMNGLLGSDLAGFHTVDYTHHFFKCALRISNLENNLGKIAHGSRVTKADTFPIGIDFDKFNDSSQLEDVRSEIDKLRSSFAGKKIILSIDRLDYTKGIINRLDGYRAFLERHPELHEKVILLSVIVPSRVKVPQYQAMKKQTEEMIGEINGKYGSIEWTPVIYQYKSISFAHLAALYTLSDIALVTPLRDGMNLVAKEYIACKKNTDGVLILSEMAGAANELTDAVIMNPNNRESYVGALEKAMNMPYGERRARLDSMRRRISEYSVCEWAEDFLGSLLGVYNARLALRSKYLNPERVAKLAGDYARASKRLIMLDYDGTLVDFCPLPENASPDDELLSILKKLAADEKNEVAIISGRGRHTLEKWLGGVKMDLMAEHGAWVKTAAGDWHATGVFNTCWKKEVTALMRKFAVRLSASFVEEKDYSVAWHYRACDIELARERADDLRDALGHLARREGLDIINGSRLIEVRNAGVNKYNGALNFMKSDDYGFILFAGDDATDEDIFRSISSESYTIKIGAGQTAAGWSLNSPAELLELLKKLSSAD</sequence>
<dbReference type="CDD" id="cd03788">
    <property type="entry name" value="GT20_TPS"/>
    <property type="match status" value="1"/>
</dbReference>
<dbReference type="AlphaFoldDB" id="A0A1F7WH83"/>
<comment type="similarity">
    <text evidence="2">Belongs to the glycosyltransferase 20 family.</text>
</comment>
<evidence type="ECO:0000256" key="1">
    <source>
        <dbReference type="ARBA" id="ARBA00006330"/>
    </source>
</evidence>
<dbReference type="NCBIfam" id="TIGR00685">
    <property type="entry name" value="T6PP"/>
    <property type="match status" value="1"/>
</dbReference>
<dbReference type="PANTHER" id="PTHR10788">
    <property type="entry name" value="TREHALOSE-6-PHOSPHATE SYNTHASE"/>
    <property type="match status" value="1"/>
</dbReference>
<gene>
    <name evidence="3" type="ORF">A2008_02035</name>
</gene>
<dbReference type="Pfam" id="PF02358">
    <property type="entry name" value="Trehalose_PPase"/>
    <property type="match status" value="1"/>
</dbReference>
<dbReference type="InterPro" id="IPR006379">
    <property type="entry name" value="HAD-SF_hydro_IIB"/>
</dbReference>
<evidence type="ECO:0000313" key="3">
    <source>
        <dbReference type="EMBL" id="OGM02196.1"/>
    </source>
</evidence>
<dbReference type="GO" id="GO:0003825">
    <property type="term" value="F:alpha,alpha-trehalose-phosphate synthase (UDP-forming) activity"/>
    <property type="evidence" value="ECO:0007669"/>
    <property type="project" value="TreeGrafter"/>
</dbReference>
<name>A0A1F7WH83_9BACT</name>
<comment type="similarity">
    <text evidence="1">In the C-terminal section; belongs to the trehalose phosphatase family.</text>
</comment>
<dbReference type="GO" id="GO:0005829">
    <property type="term" value="C:cytosol"/>
    <property type="evidence" value="ECO:0007669"/>
    <property type="project" value="TreeGrafter"/>
</dbReference>
<dbReference type="InterPro" id="IPR001830">
    <property type="entry name" value="Glyco_trans_20"/>
</dbReference>
<evidence type="ECO:0000256" key="2">
    <source>
        <dbReference type="ARBA" id="ARBA00008799"/>
    </source>
</evidence>
<dbReference type="Gene3D" id="3.40.50.1000">
    <property type="entry name" value="HAD superfamily/HAD-like"/>
    <property type="match status" value="1"/>
</dbReference>
<dbReference type="InterPro" id="IPR003337">
    <property type="entry name" value="Trehalose_PPase"/>
</dbReference>
<organism evidence="3 4">
    <name type="scientific">Candidatus Wallbacteria bacterium GWC2_49_35</name>
    <dbReference type="NCBI Taxonomy" id="1817813"/>
    <lineage>
        <taxon>Bacteria</taxon>
        <taxon>Candidatus Walliibacteriota</taxon>
    </lineage>
</organism>
<dbReference type="CDD" id="cd01627">
    <property type="entry name" value="HAD_TPP"/>
    <property type="match status" value="1"/>
</dbReference>
<dbReference type="GO" id="GO:0005992">
    <property type="term" value="P:trehalose biosynthetic process"/>
    <property type="evidence" value="ECO:0007669"/>
    <property type="project" value="InterPro"/>
</dbReference>
<accession>A0A1F7WH83</accession>
<evidence type="ECO:0000313" key="4">
    <source>
        <dbReference type="Proteomes" id="UP000178735"/>
    </source>
</evidence>
<dbReference type="Pfam" id="PF00982">
    <property type="entry name" value="Glyco_transf_20"/>
    <property type="match status" value="1"/>
</dbReference>
<dbReference type="Gene3D" id="3.30.70.1020">
    <property type="entry name" value="Trehalose-6-phosphate phosphatase related protein, domain 2"/>
    <property type="match status" value="1"/>
</dbReference>
<dbReference type="GO" id="GO:0004805">
    <property type="term" value="F:trehalose-phosphatase activity"/>
    <property type="evidence" value="ECO:0007669"/>
    <property type="project" value="TreeGrafter"/>
</dbReference>
<dbReference type="NCBIfam" id="TIGR01484">
    <property type="entry name" value="HAD-SF-IIB"/>
    <property type="match status" value="1"/>
</dbReference>
<dbReference type="InterPro" id="IPR023214">
    <property type="entry name" value="HAD_sf"/>
</dbReference>